<reference evidence="1 2" key="1">
    <citation type="submission" date="2021-04" db="EMBL/GenBank/DDBJ databases">
        <title>Complete genome sequence of Stygiolobus sp. KN-1.</title>
        <authorList>
            <person name="Nakamura K."/>
            <person name="Sakai H."/>
            <person name="Kurosawa N."/>
        </authorList>
    </citation>
    <scope>NUCLEOTIDE SEQUENCE [LARGE SCALE GENOMIC DNA]</scope>
    <source>
        <strain evidence="1 2">KN-1</strain>
    </source>
</reference>
<dbReference type="EMBL" id="AP024597">
    <property type="protein sequence ID" value="BCU68853.1"/>
    <property type="molecule type" value="Genomic_DNA"/>
</dbReference>
<keyword evidence="2" id="KW-1185">Reference proteome</keyword>
<evidence type="ECO:0000313" key="1">
    <source>
        <dbReference type="EMBL" id="BCU68853.1"/>
    </source>
</evidence>
<gene>
    <name evidence="1" type="ORF">KN1_01500</name>
</gene>
<dbReference type="Proteomes" id="UP000825123">
    <property type="component" value="Chromosome"/>
</dbReference>
<name>A0A8D5U405_9CREN</name>
<dbReference type="GeneID" id="66161902"/>
<sequence>MEEGILDIKYYDMNTWNEYFNQDVLKLYEATVKLLKIYEQVRNLSGKNVIELIKDEGYNAILLGGVREDGSFTELSASKFYRDVFGLNFDVNAVISAIKVGESINVPVHFSENDIYKTLLNIYSNLDFILSAKGISKPNVSPPSLTDYRNVLETLNEFVETSSSFLSIYNPKTFFVTSLRGTTLKALRLAYPKLNEEIMKMFGLSKILEISYLPDPKKEYTIWGYANTIKLNLLDDQLVGTSIGSAIMIINCKIYKLLKFVFYLYLDLKASTENYYRRIIDDYWRLVSNIKTLSKIDIRGEGYFTCSINKFNVDCRIYRNNLVNFLNDIGLILIYVYRIKDFYNNGDMISISFDRYPDL</sequence>
<protein>
    <submittedName>
        <fullName evidence="1">Uncharacterized protein</fullName>
    </submittedName>
</protein>
<proteinExistence type="predicted"/>
<dbReference type="RefSeq" id="WP_221288769.1">
    <property type="nucleotide sequence ID" value="NZ_AP024597.1"/>
</dbReference>
<evidence type="ECO:0000313" key="2">
    <source>
        <dbReference type="Proteomes" id="UP000825123"/>
    </source>
</evidence>
<accession>A0A8D5U405</accession>
<organism evidence="1 2">
    <name type="scientific">Stygiolobus caldivivus</name>
    <dbReference type="NCBI Taxonomy" id="2824673"/>
    <lineage>
        <taxon>Archaea</taxon>
        <taxon>Thermoproteota</taxon>
        <taxon>Thermoprotei</taxon>
        <taxon>Sulfolobales</taxon>
        <taxon>Sulfolobaceae</taxon>
        <taxon>Stygiolobus</taxon>
    </lineage>
</organism>
<dbReference type="AlphaFoldDB" id="A0A8D5U405"/>
<dbReference type="KEGG" id="csty:KN1_01500"/>